<dbReference type="AlphaFoldDB" id="A0A6J8B8N5"/>
<feature type="region of interest" description="Disordered" evidence="1">
    <location>
        <begin position="239"/>
        <end position="270"/>
    </location>
</feature>
<organism evidence="4 5">
    <name type="scientific">Mytilus coruscus</name>
    <name type="common">Sea mussel</name>
    <dbReference type="NCBI Taxonomy" id="42192"/>
    <lineage>
        <taxon>Eukaryota</taxon>
        <taxon>Metazoa</taxon>
        <taxon>Spiralia</taxon>
        <taxon>Lophotrochozoa</taxon>
        <taxon>Mollusca</taxon>
        <taxon>Bivalvia</taxon>
        <taxon>Autobranchia</taxon>
        <taxon>Pteriomorphia</taxon>
        <taxon>Mytilida</taxon>
        <taxon>Mytiloidea</taxon>
        <taxon>Mytilidae</taxon>
        <taxon>Mytilinae</taxon>
        <taxon>Mytilus</taxon>
    </lineage>
</organism>
<name>A0A6J8B8N5_MYTCO</name>
<dbReference type="InterPro" id="IPR016186">
    <property type="entry name" value="C-type_lectin-like/link_sf"/>
</dbReference>
<keyword evidence="5" id="KW-1185">Reference proteome</keyword>
<dbReference type="Pfam" id="PF00059">
    <property type="entry name" value="Lectin_C"/>
    <property type="match status" value="1"/>
</dbReference>
<dbReference type="InterPro" id="IPR016187">
    <property type="entry name" value="CTDL_fold"/>
</dbReference>
<keyword evidence="2" id="KW-0812">Transmembrane</keyword>
<sequence length="379" mass="41594">MLLLLKPVILINDKIVDPCSSGEKIWVGLRFRNDAEWFWDNGSNEPVIWGISVNQVGQILGLIVLKDYDRAVTVSTLVMQGYFVVHIMMPQSQSDAAEIATNLDCGHCWVGVTDFDADHIYTWEDGTDINQFSLYFGGSEPNKRDKDYICAYIQKEQFYNGECTTLERVICEIHAIDNSQTTTSTQISTQMESTSAEIQITTYTSTFNTNPTTLSKLSTQLEATSAKVQTTVHTSAIKTTHTTGAKTSTPYDANTASGTGPTGTKTSTDDTLTTINKSVVQSDNATIMPCKFSGPVISASAVDCIVKCTSNLSENLNSSDDVSLNIPYKVDLKSLSSYRRRQKSADDPRMSSFYIGYVGIAVLVMSILSIIMLDFLPSA</sequence>
<accession>A0A6J8B8N5</accession>
<protein>
    <recommendedName>
        <fullName evidence="3">C-type lectin domain-containing protein</fullName>
    </recommendedName>
</protein>
<dbReference type="Gene3D" id="3.10.100.10">
    <property type="entry name" value="Mannose-Binding Protein A, subunit A"/>
    <property type="match status" value="1"/>
</dbReference>
<dbReference type="InterPro" id="IPR001304">
    <property type="entry name" value="C-type_lectin-like"/>
</dbReference>
<evidence type="ECO:0000259" key="3">
    <source>
        <dbReference type="PROSITE" id="PS50041"/>
    </source>
</evidence>
<dbReference type="SUPFAM" id="SSF56436">
    <property type="entry name" value="C-type lectin-like"/>
    <property type="match status" value="1"/>
</dbReference>
<keyword evidence="2" id="KW-0472">Membrane</keyword>
<feature type="transmembrane region" description="Helical" evidence="2">
    <location>
        <begin position="354"/>
        <end position="376"/>
    </location>
</feature>
<proteinExistence type="predicted"/>
<feature type="domain" description="C-type lectin" evidence="3">
    <location>
        <begin position="109"/>
        <end position="172"/>
    </location>
</feature>
<evidence type="ECO:0000256" key="2">
    <source>
        <dbReference type="SAM" id="Phobius"/>
    </source>
</evidence>
<reference evidence="4 5" key="1">
    <citation type="submission" date="2020-06" db="EMBL/GenBank/DDBJ databases">
        <authorList>
            <person name="Li R."/>
            <person name="Bekaert M."/>
        </authorList>
    </citation>
    <scope>NUCLEOTIDE SEQUENCE [LARGE SCALE GENOMIC DNA]</scope>
    <source>
        <strain evidence="5">wild</strain>
    </source>
</reference>
<keyword evidence="2" id="KW-1133">Transmembrane helix</keyword>
<evidence type="ECO:0000313" key="4">
    <source>
        <dbReference type="EMBL" id="CAC5379913.1"/>
    </source>
</evidence>
<dbReference type="PROSITE" id="PS50041">
    <property type="entry name" value="C_TYPE_LECTIN_2"/>
    <property type="match status" value="1"/>
</dbReference>
<evidence type="ECO:0000256" key="1">
    <source>
        <dbReference type="SAM" id="MobiDB-lite"/>
    </source>
</evidence>
<dbReference type="OrthoDB" id="5595427at2759"/>
<dbReference type="Proteomes" id="UP000507470">
    <property type="component" value="Unassembled WGS sequence"/>
</dbReference>
<dbReference type="CDD" id="cd00037">
    <property type="entry name" value="CLECT"/>
    <property type="match status" value="1"/>
</dbReference>
<dbReference type="EMBL" id="CACVKT020002756">
    <property type="protein sequence ID" value="CAC5379913.1"/>
    <property type="molecule type" value="Genomic_DNA"/>
</dbReference>
<gene>
    <name evidence="4" type="ORF">MCOR_15915</name>
</gene>
<evidence type="ECO:0000313" key="5">
    <source>
        <dbReference type="Proteomes" id="UP000507470"/>
    </source>
</evidence>